<dbReference type="OrthoDB" id="10490887at2759"/>
<sequence>MEYGCKHTPLKKTVTLRLYCSIDQEYDEGSTRGTYYQASLSSSHPCARGRLNICTDGPTPLPSPPVSSSVLTLSNPSLKRSFVPKYLVK</sequence>
<organism evidence="1 2">
    <name type="scientific">Puccinia graminis f. sp. tritici</name>
    <dbReference type="NCBI Taxonomy" id="56615"/>
    <lineage>
        <taxon>Eukaryota</taxon>
        <taxon>Fungi</taxon>
        <taxon>Dikarya</taxon>
        <taxon>Basidiomycota</taxon>
        <taxon>Pucciniomycotina</taxon>
        <taxon>Pucciniomycetes</taxon>
        <taxon>Pucciniales</taxon>
        <taxon>Pucciniaceae</taxon>
        <taxon>Puccinia</taxon>
    </lineage>
</organism>
<dbReference type="AlphaFoldDB" id="A0A5B0MRK9"/>
<evidence type="ECO:0000313" key="2">
    <source>
        <dbReference type="Proteomes" id="UP000324748"/>
    </source>
</evidence>
<dbReference type="Proteomes" id="UP000324748">
    <property type="component" value="Unassembled WGS sequence"/>
</dbReference>
<reference evidence="1 2" key="1">
    <citation type="submission" date="2019-05" db="EMBL/GenBank/DDBJ databases">
        <title>Emergence of the Ug99 lineage of the wheat stem rust pathogen through somatic hybridization.</title>
        <authorList>
            <person name="Li F."/>
            <person name="Upadhyaya N.M."/>
            <person name="Sperschneider J."/>
            <person name="Matny O."/>
            <person name="Nguyen-Phuc H."/>
            <person name="Mago R."/>
            <person name="Raley C."/>
            <person name="Miller M.E."/>
            <person name="Silverstein K.A.T."/>
            <person name="Henningsen E."/>
            <person name="Hirsch C.D."/>
            <person name="Visser B."/>
            <person name="Pretorius Z.A."/>
            <person name="Steffenson B.J."/>
            <person name="Schwessinger B."/>
            <person name="Dodds P.N."/>
            <person name="Figueroa M."/>
        </authorList>
    </citation>
    <scope>NUCLEOTIDE SEQUENCE [LARGE SCALE GENOMIC DNA]</scope>
    <source>
        <strain evidence="1">21-0</strain>
    </source>
</reference>
<protein>
    <submittedName>
        <fullName evidence="1">Uncharacterized protein</fullName>
    </submittedName>
</protein>
<comment type="caution">
    <text evidence="1">The sequence shown here is derived from an EMBL/GenBank/DDBJ whole genome shotgun (WGS) entry which is preliminary data.</text>
</comment>
<dbReference type="EMBL" id="VSWC01000132">
    <property type="protein sequence ID" value="KAA1079182.1"/>
    <property type="molecule type" value="Genomic_DNA"/>
</dbReference>
<proteinExistence type="predicted"/>
<gene>
    <name evidence="1" type="ORF">PGT21_002918</name>
</gene>
<name>A0A5B0MRK9_PUCGR</name>
<keyword evidence="2" id="KW-1185">Reference proteome</keyword>
<accession>A0A5B0MRK9</accession>
<evidence type="ECO:0000313" key="1">
    <source>
        <dbReference type="EMBL" id="KAA1079182.1"/>
    </source>
</evidence>